<dbReference type="NCBIfam" id="TIGR00229">
    <property type="entry name" value="sensory_box"/>
    <property type="match status" value="1"/>
</dbReference>
<dbReference type="Gene3D" id="1.10.10.60">
    <property type="entry name" value="Homeodomain-like"/>
    <property type="match status" value="1"/>
</dbReference>
<organism evidence="6 7">
    <name type="scientific">Pseudogracilibacillus auburnensis</name>
    <dbReference type="NCBI Taxonomy" id="1494959"/>
    <lineage>
        <taxon>Bacteria</taxon>
        <taxon>Bacillati</taxon>
        <taxon>Bacillota</taxon>
        <taxon>Bacilli</taxon>
        <taxon>Bacillales</taxon>
        <taxon>Bacillaceae</taxon>
        <taxon>Pseudogracilibacillus</taxon>
    </lineage>
</organism>
<dbReference type="PRINTS" id="PR01590">
    <property type="entry name" value="HTHFIS"/>
</dbReference>
<dbReference type="CDD" id="cd00130">
    <property type="entry name" value="PAS"/>
    <property type="match status" value="1"/>
</dbReference>
<sequence length="589" mass="67832">MDSVLLTQVWDVFFESMILTNKEGDIIKVNNAAKRLFALNTSRYKNTSVFELFPNKLNKYFALPDKSTGISLSYGTNELLLTITPIHDLYLLIFKNMTNKQKIKYELEDLKEQVTLYDAILDYLDEGVCLVNEDKKILFYNKKIGEINAREPDTIKNKSIFEAFPHLEEENSKLLKTLRLGKSLNHRETHFTETGKEKTILSETYPLFIGNRKMGAVEILKDITKQKQLEETIRSIQNDHDLPIPTRQSSNNTRYTFNNVIFKSREMGRIVEQAKKISRFSSNVLIIGETGTGKEIFAQSIHNESPRKKEKFVAQNCAAIPENLLEGLLFGTTTGSFTGAVNRAGIFEQAHKGTLLLDEINSISLNLQAKLLRVLQEMKVRRLGSDKEIDFDVRVISTMNEDPIEAIRNGRLREDLYYRLSVVNLHIKPLRKRKIDIAALVDHFIDKHSTALGIDAESVEDNVMDFFLNYTWPGNARQLEHTIEGALNLMYEEKKITFDHLSDTFQQHMMEEYKNKRITPPISQQTKSHFSLNERLERLEIQYIKEAMDSANGKVTEASKILGISRQNLNYKLKKYAISSEPFKNELID</sequence>
<gene>
    <name evidence="6" type="ORF">DFR56_104255</name>
</gene>
<evidence type="ECO:0000259" key="5">
    <source>
        <dbReference type="PROSITE" id="PS50045"/>
    </source>
</evidence>
<dbReference type="SUPFAM" id="SSF55785">
    <property type="entry name" value="PYP-like sensor domain (PAS domain)"/>
    <property type="match status" value="1"/>
</dbReference>
<keyword evidence="7" id="KW-1185">Reference proteome</keyword>
<dbReference type="RefSeq" id="WP_110394912.1">
    <property type="nucleotide sequence ID" value="NZ_JADIJL010000038.1"/>
</dbReference>
<dbReference type="SUPFAM" id="SSF46689">
    <property type="entry name" value="Homeodomain-like"/>
    <property type="match status" value="1"/>
</dbReference>
<dbReference type="SMART" id="SM00091">
    <property type="entry name" value="PAS"/>
    <property type="match status" value="2"/>
</dbReference>
<dbReference type="PROSITE" id="PS50045">
    <property type="entry name" value="SIGMA54_INTERACT_4"/>
    <property type="match status" value="1"/>
</dbReference>
<evidence type="ECO:0000256" key="1">
    <source>
        <dbReference type="ARBA" id="ARBA00022741"/>
    </source>
</evidence>
<dbReference type="Pfam" id="PF25601">
    <property type="entry name" value="AAA_lid_14"/>
    <property type="match status" value="1"/>
</dbReference>
<evidence type="ECO:0000256" key="4">
    <source>
        <dbReference type="ARBA" id="ARBA00023163"/>
    </source>
</evidence>
<dbReference type="Pfam" id="PF13426">
    <property type="entry name" value="PAS_9"/>
    <property type="match status" value="1"/>
</dbReference>
<dbReference type="InterPro" id="IPR058031">
    <property type="entry name" value="AAA_lid_NorR"/>
</dbReference>
<dbReference type="Pfam" id="PF00158">
    <property type="entry name" value="Sigma54_activat"/>
    <property type="match status" value="1"/>
</dbReference>
<evidence type="ECO:0000313" key="7">
    <source>
        <dbReference type="Proteomes" id="UP000247978"/>
    </source>
</evidence>
<dbReference type="InterPro" id="IPR025943">
    <property type="entry name" value="Sigma_54_int_dom_ATP-bd_2"/>
</dbReference>
<dbReference type="SUPFAM" id="SSF52540">
    <property type="entry name" value="P-loop containing nucleoside triphosphate hydrolases"/>
    <property type="match status" value="1"/>
</dbReference>
<dbReference type="OrthoDB" id="9771372at2"/>
<name>A0A2V3W202_9BACI</name>
<dbReference type="GO" id="GO:0043565">
    <property type="term" value="F:sequence-specific DNA binding"/>
    <property type="evidence" value="ECO:0007669"/>
    <property type="project" value="InterPro"/>
</dbReference>
<dbReference type="InterPro" id="IPR013767">
    <property type="entry name" value="PAS_fold"/>
</dbReference>
<feature type="domain" description="Sigma-54 factor interaction" evidence="5">
    <location>
        <begin position="260"/>
        <end position="488"/>
    </location>
</feature>
<dbReference type="GO" id="GO:0006355">
    <property type="term" value="P:regulation of DNA-templated transcription"/>
    <property type="evidence" value="ECO:0007669"/>
    <property type="project" value="InterPro"/>
</dbReference>
<evidence type="ECO:0000256" key="3">
    <source>
        <dbReference type="ARBA" id="ARBA00023015"/>
    </source>
</evidence>
<dbReference type="PANTHER" id="PTHR32071:SF74">
    <property type="entry name" value="TRANSCRIPTIONAL ACTIVATOR ROCR"/>
    <property type="match status" value="1"/>
</dbReference>
<dbReference type="InterPro" id="IPR002078">
    <property type="entry name" value="Sigma_54_int"/>
</dbReference>
<dbReference type="Gene3D" id="3.30.450.20">
    <property type="entry name" value="PAS domain"/>
    <property type="match status" value="2"/>
</dbReference>
<dbReference type="Gene3D" id="1.10.8.60">
    <property type="match status" value="1"/>
</dbReference>
<dbReference type="InterPro" id="IPR003593">
    <property type="entry name" value="AAA+_ATPase"/>
</dbReference>
<dbReference type="Gene3D" id="3.40.50.300">
    <property type="entry name" value="P-loop containing nucleotide triphosphate hydrolases"/>
    <property type="match status" value="1"/>
</dbReference>
<dbReference type="Pfam" id="PF02954">
    <property type="entry name" value="HTH_8"/>
    <property type="match status" value="1"/>
</dbReference>
<comment type="caution">
    <text evidence="6">The sequence shown here is derived from an EMBL/GenBank/DDBJ whole genome shotgun (WGS) entry which is preliminary data.</text>
</comment>
<dbReference type="CDD" id="cd00009">
    <property type="entry name" value="AAA"/>
    <property type="match status" value="1"/>
</dbReference>
<dbReference type="InterPro" id="IPR027417">
    <property type="entry name" value="P-loop_NTPase"/>
</dbReference>
<dbReference type="InterPro" id="IPR035965">
    <property type="entry name" value="PAS-like_dom_sf"/>
</dbReference>
<keyword evidence="3" id="KW-0805">Transcription regulation</keyword>
<dbReference type="InterPro" id="IPR002197">
    <property type="entry name" value="HTH_Fis"/>
</dbReference>
<dbReference type="Pfam" id="PF00989">
    <property type="entry name" value="PAS"/>
    <property type="match status" value="1"/>
</dbReference>
<dbReference type="GO" id="GO:0005524">
    <property type="term" value="F:ATP binding"/>
    <property type="evidence" value="ECO:0007669"/>
    <property type="project" value="UniProtKB-KW"/>
</dbReference>
<keyword evidence="2" id="KW-0067">ATP-binding</keyword>
<dbReference type="EMBL" id="QJJQ01000004">
    <property type="protein sequence ID" value="PXW88102.1"/>
    <property type="molecule type" value="Genomic_DNA"/>
</dbReference>
<dbReference type="InterPro" id="IPR009057">
    <property type="entry name" value="Homeodomain-like_sf"/>
</dbReference>
<dbReference type="PANTHER" id="PTHR32071">
    <property type="entry name" value="TRANSCRIPTIONAL REGULATORY PROTEIN"/>
    <property type="match status" value="1"/>
</dbReference>
<dbReference type="SMART" id="SM00382">
    <property type="entry name" value="AAA"/>
    <property type="match status" value="1"/>
</dbReference>
<dbReference type="PROSITE" id="PS00676">
    <property type="entry name" value="SIGMA54_INTERACT_2"/>
    <property type="match status" value="1"/>
</dbReference>
<dbReference type="InterPro" id="IPR000014">
    <property type="entry name" value="PAS"/>
</dbReference>
<dbReference type="Proteomes" id="UP000247978">
    <property type="component" value="Unassembled WGS sequence"/>
</dbReference>
<dbReference type="InterPro" id="IPR025662">
    <property type="entry name" value="Sigma_54_int_dom_ATP-bd_1"/>
</dbReference>
<evidence type="ECO:0000256" key="2">
    <source>
        <dbReference type="ARBA" id="ARBA00022840"/>
    </source>
</evidence>
<dbReference type="AlphaFoldDB" id="A0A2V3W202"/>
<protein>
    <submittedName>
        <fullName evidence="6">Arginine utilization regulatory protein</fullName>
    </submittedName>
</protein>
<dbReference type="FunFam" id="3.40.50.300:FF:000006">
    <property type="entry name" value="DNA-binding transcriptional regulator NtrC"/>
    <property type="match status" value="1"/>
</dbReference>
<keyword evidence="1" id="KW-0547">Nucleotide-binding</keyword>
<reference evidence="6 7" key="1">
    <citation type="submission" date="2018-05" db="EMBL/GenBank/DDBJ databases">
        <title>Genomic Encyclopedia of Type Strains, Phase IV (KMG-IV): sequencing the most valuable type-strain genomes for metagenomic binning, comparative biology and taxonomic classification.</title>
        <authorList>
            <person name="Goeker M."/>
        </authorList>
    </citation>
    <scope>NUCLEOTIDE SEQUENCE [LARGE SCALE GENOMIC DNA]</scope>
    <source>
        <strain evidence="6 7">DSM 28556</strain>
    </source>
</reference>
<proteinExistence type="predicted"/>
<evidence type="ECO:0000313" key="6">
    <source>
        <dbReference type="EMBL" id="PXW88102.1"/>
    </source>
</evidence>
<dbReference type="PROSITE" id="PS00675">
    <property type="entry name" value="SIGMA54_INTERACT_1"/>
    <property type="match status" value="1"/>
</dbReference>
<accession>A0A2V3W202</accession>
<keyword evidence="4" id="KW-0804">Transcription</keyword>